<dbReference type="Gene3D" id="2.60.40.380">
    <property type="entry name" value="Purple acid phosphatase-like, N-terminal"/>
    <property type="match status" value="1"/>
</dbReference>
<organism evidence="1 2">
    <name type="scientific">Moritella viscosa</name>
    <dbReference type="NCBI Taxonomy" id="80854"/>
    <lineage>
        <taxon>Bacteria</taxon>
        <taxon>Pseudomonadati</taxon>
        <taxon>Pseudomonadota</taxon>
        <taxon>Gammaproteobacteria</taxon>
        <taxon>Alteromonadales</taxon>
        <taxon>Moritellaceae</taxon>
        <taxon>Moritella</taxon>
    </lineage>
</organism>
<dbReference type="Proteomes" id="UP000183794">
    <property type="component" value="Unassembled WGS sequence"/>
</dbReference>
<dbReference type="KEGG" id="mvs:MVIS_1784"/>
<dbReference type="InterPro" id="IPR038607">
    <property type="entry name" value="PhoD-like_sf"/>
</dbReference>
<proteinExistence type="predicted"/>
<dbReference type="InterPro" id="IPR052900">
    <property type="entry name" value="Phospholipid_Metab_Enz"/>
</dbReference>
<protein>
    <submittedName>
        <fullName evidence="1">Alkaline phosphatase</fullName>
    </submittedName>
</protein>
<name>A0A090ICT2_9GAMM</name>
<dbReference type="PANTHER" id="PTHR43606">
    <property type="entry name" value="PHOSPHATASE, PUTATIVE (AFU_ORTHOLOGUE AFUA_6G08710)-RELATED"/>
    <property type="match status" value="1"/>
</dbReference>
<dbReference type="Pfam" id="PF16655">
    <property type="entry name" value="PhoD_N"/>
    <property type="match status" value="1"/>
</dbReference>
<dbReference type="HOGENOM" id="CLU_015982_1_0_6"/>
<dbReference type="OrthoDB" id="327733at2"/>
<dbReference type="InterPro" id="IPR018946">
    <property type="entry name" value="PhoD-like_MPP"/>
</dbReference>
<dbReference type="EMBL" id="FPLD01000129">
    <property type="protein sequence ID" value="SGZ16593.1"/>
    <property type="molecule type" value="Genomic_DNA"/>
</dbReference>
<accession>A0A090ICT2</accession>
<dbReference type="PANTHER" id="PTHR43606:SF2">
    <property type="entry name" value="ALKALINE PHOSPHATASE FAMILY PROTEIN (AFU_ORTHOLOGUE AFUA_5G03860)"/>
    <property type="match status" value="1"/>
</dbReference>
<dbReference type="Gene3D" id="3.60.21.70">
    <property type="entry name" value="PhoD-like phosphatase"/>
    <property type="match status" value="1"/>
</dbReference>
<evidence type="ECO:0000313" key="1">
    <source>
        <dbReference type="EMBL" id="SGZ16593.1"/>
    </source>
</evidence>
<sequence>MKWNFTRRDFLATSAKGVGITILSNGLVACTVEDDIERYNLVEIDSQFKHGVASGDPTQSAVIIWTRLSPEQENTSSNDVARVAWEVALDESFNQLVTTGETLTDESKDFTVKVDAMGLEANTRYYYRFTARDQVSMTGTTKTLPEGRVEQVKLAVFSCANYPAGHFNVYDLAAQQDDIDAVLHLGDYIYEYSRDGYASNNADALNRQVLPAGELLTLEDYRIRYGQYRSDAKLHGLHRKVPFITVWDDHEVANDTWKDGAENHNKGEGDFEVRKMAALQAYFEWLPIRPWFEGNNLEIYRSFQFGDLLDLHMLDTRVLARDKQLNHADYFFPNNDIIHNGLLERFDEIKFKGDAMNSNRTLLGKPQLSWLQNKLETSSSRWQLLGQQVLMGKLHLSASVVNKHLSFVQFIEINKLVELEARKQANDVTLKRREIAYLKLNQHKLTKENKALIKMPSIPLNLDAWDGYAYEREEILATAKASNSNLVVVAGDTHNAWGSDLKDEQGDAVGVEFATASVSSPGMEYYLQIAEVFQNEVQDAVVGLVESLRYTNLRDRGFMTLTFTEEQVRTDWRYVNTVLSGDYFEDTDKNYSALCHHDERQIIPVLAS</sequence>
<dbReference type="PROSITE" id="PS51257">
    <property type="entry name" value="PROKAR_LIPOPROTEIN"/>
    <property type="match status" value="1"/>
</dbReference>
<dbReference type="InterPro" id="IPR032093">
    <property type="entry name" value="PhoD_N"/>
</dbReference>
<gene>
    <name evidence="1" type="ORF">NVI5450_4361</name>
</gene>
<dbReference type="AlphaFoldDB" id="A0A090ICT2"/>
<dbReference type="InterPro" id="IPR029052">
    <property type="entry name" value="Metallo-depent_PP-like"/>
</dbReference>
<dbReference type="Pfam" id="PF09423">
    <property type="entry name" value="PhoD"/>
    <property type="match status" value="1"/>
</dbReference>
<reference evidence="1 2" key="1">
    <citation type="submission" date="2016-11" db="EMBL/GenBank/DDBJ databases">
        <authorList>
            <person name="Jaros S."/>
            <person name="Januszkiewicz K."/>
            <person name="Wedrychowicz H."/>
        </authorList>
    </citation>
    <scope>NUCLEOTIDE SEQUENCE [LARGE SCALE GENOMIC DNA]</scope>
    <source>
        <strain evidence="1">NVI 5450</strain>
    </source>
</reference>
<dbReference type="SUPFAM" id="SSF56300">
    <property type="entry name" value="Metallo-dependent phosphatases"/>
    <property type="match status" value="1"/>
</dbReference>
<evidence type="ECO:0000313" key="2">
    <source>
        <dbReference type="Proteomes" id="UP000183794"/>
    </source>
</evidence>
<dbReference type="CDD" id="cd07389">
    <property type="entry name" value="MPP_PhoD"/>
    <property type="match status" value="1"/>
</dbReference>
<dbReference type="RefSeq" id="WP_045110061.1">
    <property type="nucleotide sequence ID" value="NZ_CAWRBC010000124.1"/>
</dbReference>
<dbReference type="STRING" id="80854.MVIS_1784"/>
<dbReference type="PATRIC" id="fig|80854.5.peg.1900"/>